<name>A0A448GUF3_9GAMM</name>
<dbReference type="InterPro" id="IPR013830">
    <property type="entry name" value="SGNH_hydro"/>
</dbReference>
<feature type="domain" description="SGNH hydrolase-type esterase" evidence="1">
    <location>
        <begin position="53"/>
        <end position="233"/>
    </location>
</feature>
<dbReference type="InterPro" id="IPR036514">
    <property type="entry name" value="SGNH_hydro_sf"/>
</dbReference>
<dbReference type="EMBL" id="LR134343">
    <property type="protein sequence ID" value="VEG12328.1"/>
    <property type="molecule type" value="Genomic_DNA"/>
</dbReference>
<evidence type="ECO:0000313" key="2">
    <source>
        <dbReference type="EMBL" id="VEG12328.1"/>
    </source>
</evidence>
<dbReference type="PANTHER" id="PTHR30383">
    <property type="entry name" value="THIOESTERASE 1/PROTEASE 1/LYSOPHOSPHOLIPASE L1"/>
    <property type="match status" value="1"/>
</dbReference>
<dbReference type="SUPFAM" id="SSF52266">
    <property type="entry name" value="SGNH hydrolase"/>
    <property type="match status" value="1"/>
</dbReference>
<dbReference type="AlphaFoldDB" id="A0A448GUF3"/>
<dbReference type="GO" id="GO:0016788">
    <property type="term" value="F:hydrolase activity, acting on ester bonds"/>
    <property type="evidence" value="ECO:0007669"/>
    <property type="project" value="UniProtKB-ARBA"/>
</dbReference>
<accession>A0A448GUF3</accession>
<organism evidence="2 3">
    <name type="scientific">Moraxella cuniculi</name>
    <dbReference type="NCBI Taxonomy" id="34061"/>
    <lineage>
        <taxon>Bacteria</taxon>
        <taxon>Pseudomonadati</taxon>
        <taxon>Pseudomonadota</taxon>
        <taxon>Gammaproteobacteria</taxon>
        <taxon>Moraxellales</taxon>
        <taxon>Moraxellaceae</taxon>
        <taxon>Moraxella</taxon>
    </lineage>
</organism>
<dbReference type="Proteomes" id="UP000274100">
    <property type="component" value="Chromosome"/>
</dbReference>
<dbReference type="KEGG" id="mcun:NCTC10297_00248"/>
<dbReference type="Pfam" id="PF13472">
    <property type="entry name" value="Lipase_GDSL_2"/>
    <property type="match status" value="1"/>
</dbReference>
<proteinExistence type="predicted"/>
<evidence type="ECO:0000259" key="1">
    <source>
        <dbReference type="Pfam" id="PF13472"/>
    </source>
</evidence>
<sequence>MKFNTLDWLLAPIYLYQATKVKQNSISLPEPCGDRSGCRQLGGDCGTFRLMIVGDSAAAGVGSTHQDTAASGRIIHHVSAHLYDTYTHLDWQLHATTGHTSGQILARLYTLPTQAIDTVVISVGVNDVVKCTSDTIWQHNIRAMIAVLVRKFAAKQVIFLSLPPMSLMPSLPAPLCHLLARQARHLDRLLQAVCKHDDTGVALYLSDEFAKHRLDPEAMFANDGFHPSAKTYDIWAMTISHAIKERFAYICHQNTISTRPNTAV</sequence>
<gene>
    <name evidence="2" type="ORF">NCTC10297_00248</name>
</gene>
<dbReference type="CDD" id="cd01836">
    <property type="entry name" value="FeeA_FeeB_like"/>
    <property type="match status" value="1"/>
</dbReference>
<reference evidence="2 3" key="1">
    <citation type="submission" date="2018-12" db="EMBL/GenBank/DDBJ databases">
        <authorList>
            <consortium name="Pathogen Informatics"/>
        </authorList>
    </citation>
    <scope>NUCLEOTIDE SEQUENCE [LARGE SCALE GENOMIC DNA]</scope>
    <source>
        <strain evidence="2 3">NCTC10297</strain>
    </source>
</reference>
<protein>
    <recommendedName>
        <fullName evidence="1">SGNH hydrolase-type esterase domain-containing protein</fullName>
    </recommendedName>
</protein>
<dbReference type="OrthoDB" id="9804395at2"/>
<evidence type="ECO:0000313" key="3">
    <source>
        <dbReference type="Proteomes" id="UP000274100"/>
    </source>
</evidence>
<dbReference type="RefSeq" id="WP_126329526.1">
    <property type="nucleotide sequence ID" value="NZ_LR134343.1"/>
</dbReference>
<dbReference type="Gene3D" id="3.40.50.1110">
    <property type="entry name" value="SGNH hydrolase"/>
    <property type="match status" value="1"/>
</dbReference>
<dbReference type="InterPro" id="IPR051532">
    <property type="entry name" value="Ester_Hydrolysis_Enzymes"/>
</dbReference>